<dbReference type="InterPro" id="IPR036259">
    <property type="entry name" value="MFS_trans_sf"/>
</dbReference>
<comment type="caution">
    <text evidence="3">The sequence shown here is derived from an EMBL/GenBank/DDBJ whole genome shotgun (WGS) entry which is preliminary data.</text>
</comment>
<organism evidence="3 4">
    <name type="scientific">Pedobacter antarcticus 4BY</name>
    <dbReference type="NCBI Taxonomy" id="1358423"/>
    <lineage>
        <taxon>Bacteria</taxon>
        <taxon>Pseudomonadati</taxon>
        <taxon>Bacteroidota</taxon>
        <taxon>Sphingobacteriia</taxon>
        <taxon>Sphingobacteriales</taxon>
        <taxon>Sphingobacteriaceae</taxon>
        <taxon>Pedobacter</taxon>
    </lineage>
</organism>
<dbReference type="Gene3D" id="1.20.1250.20">
    <property type="entry name" value="MFS general substrate transporter like domains"/>
    <property type="match status" value="1"/>
</dbReference>
<feature type="coiled-coil region" evidence="1">
    <location>
        <begin position="178"/>
        <end position="205"/>
    </location>
</feature>
<dbReference type="SUPFAM" id="SSF103473">
    <property type="entry name" value="MFS general substrate transporter"/>
    <property type="match status" value="1"/>
</dbReference>
<keyword evidence="2" id="KW-0472">Membrane</keyword>
<dbReference type="RefSeq" id="WP_037442279.1">
    <property type="nucleotide sequence ID" value="NZ_JNFF01000074.1"/>
</dbReference>
<protein>
    <submittedName>
        <fullName evidence="3">Uncharacterized protein</fullName>
    </submittedName>
</protein>
<feature type="transmembrane region" description="Helical" evidence="2">
    <location>
        <begin position="75"/>
        <end position="92"/>
    </location>
</feature>
<name>A0A081PF32_9SPHI</name>
<reference evidence="3 4" key="1">
    <citation type="journal article" date="1992" name="Int. J. Syst. Bacteriol.">
        <title>Sphingobacterium antarcticus sp. nov. a Psychrotrophic Bacterium from the Soils of Schirmacher Oasis, Antarctica.</title>
        <authorList>
            <person name="Shivaji S."/>
            <person name="Ray M.K."/>
            <person name="Rao N.S."/>
            <person name="Saiserr L."/>
            <person name="Jagannadham M.V."/>
            <person name="Kumar G.S."/>
            <person name="Reddy G."/>
            <person name="Bhargava P.M."/>
        </authorList>
    </citation>
    <scope>NUCLEOTIDE SEQUENCE [LARGE SCALE GENOMIC DNA]</scope>
    <source>
        <strain evidence="3 4">4BY</strain>
    </source>
</reference>
<keyword evidence="2" id="KW-0812">Transmembrane</keyword>
<accession>A0A081PF32</accession>
<feature type="transmembrane region" description="Helical" evidence="2">
    <location>
        <begin position="124"/>
        <end position="144"/>
    </location>
</feature>
<proteinExistence type="predicted"/>
<feature type="transmembrane region" description="Helical" evidence="2">
    <location>
        <begin position="41"/>
        <end position="63"/>
    </location>
</feature>
<evidence type="ECO:0000256" key="1">
    <source>
        <dbReference type="SAM" id="Coils"/>
    </source>
</evidence>
<keyword evidence="2" id="KW-1133">Transmembrane helix</keyword>
<feature type="transmembrane region" description="Helical" evidence="2">
    <location>
        <begin position="150"/>
        <end position="172"/>
    </location>
</feature>
<dbReference type="EMBL" id="JNFF01000074">
    <property type="protein sequence ID" value="KEQ29305.1"/>
    <property type="molecule type" value="Genomic_DNA"/>
</dbReference>
<evidence type="ECO:0000313" key="4">
    <source>
        <dbReference type="Proteomes" id="UP000028007"/>
    </source>
</evidence>
<dbReference type="OrthoDB" id="765719at2"/>
<evidence type="ECO:0000256" key="2">
    <source>
        <dbReference type="SAM" id="Phobius"/>
    </source>
</evidence>
<evidence type="ECO:0000313" key="3">
    <source>
        <dbReference type="EMBL" id="KEQ29305.1"/>
    </source>
</evidence>
<dbReference type="Proteomes" id="UP000028007">
    <property type="component" value="Unassembled WGS sequence"/>
</dbReference>
<sequence length="206" mass="24586">MTNFEDLQKNWLSQPVSTSVKQEALNSALPDKWQRNQRKVLWSNMCMSVGFLMALMVIGWVYFTFRSKYEWPFELSIAAIYCSMIVFLFVSWRSYAFKKENRGESSIDFIRHQLQKIQWQRKTLTVYIWIYNTILWFAFSIYIIEITKGASFLFTFTAMAITTSYLLGITLWSRNYKHKKQLIEIDEVKSELESLLNDLKENEQLK</sequence>
<keyword evidence="4" id="KW-1185">Reference proteome</keyword>
<keyword evidence="1" id="KW-0175">Coiled coil</keyword>
<dbReference type="AlphaFoldDB" id="A0A081PF32"/>
<gene>
    <name evidence="3" type="ORF">N180_07095</name>
</gene>